<proteinExistence type="predicted"/>
<organism evidence="2 3">
    <name type="scientific">Paracoccus aurantiacus</name>
    <dbReference type="NCBI Taxonomy" id="2599412"/>
    <lineage>
        <taxon>Bacteria</taxon>
        <taxon>Pseudomonadati</taxon>
        <taxon>Pseudomonadota</taxon>
        <taxon>Alphaproteobacteria</taxon>
        <taxon>Rhodobacterales</taxon>
        <taxon>Paracoccaceae</taxon>
        <taxon>Paracoccus</taxon>
    </lineage>
</organism>
<evidence type="ECO:0000256" key="1">
    <source>
        <dbReference type="SAM" id="SignalP"/>
    </source>
</evidence>
<dbReference type="Proteomes" id="UP000321562">
    <property type="component" value="Unassembled WGS sequence"/>
</dbReference>
<feature type="signal peptide" evidence="1">
    <location>
        <begin position="1"/>
        <end position="21"/>
    </location>
</feature>
<feature type="chain" id="PRO_5022974831" evidence="1">
    <location>
        <begin position="22"/>
        <end position="394"/>
    </location>
</feature>
<keyword evidence="3" id="KW-1185">Reference proteome</keyword>
<accession>A0A5C6S6Z3</accession>
<keyword evidence="1" id="KW-0732">Signal</keyword>
<evidence type="ECO:0000313" key="3">
    <source>
        <dbReference type="Proteomes" id="UP000321562"/>
    </source>
</evidence>
<dbReference type="PANTHER" id="PTHR43737">
    <property type="entry name" value="BLL7424 PROTEIN"/>
    <property type="match status" value="1"/>
</dbReference>
<dbReference type="Pfam" id="PF07394">
    <property type="entry name" value="DUF1501"/>
    <property type="match status" value="1"/>
</dbReference>
<dbReference type="InterPro" id="IPR010869">
    <property type="entry name" value="DUF1501"/>
</dbReference>
<dbReference type="PANTHER" id="PTHR43737:SF1">
    <property type="entry name" value="DUF1501 DOMAIN-CONTAINING PROTEIN"/>
    <property type="match status" value="1"/>
</dbReference>
<evidence type="ECO:0000313" key="2">
    <source>
        <dbReference type="EMBL" id="TXB70097.1"/>
    </source>
</evidence>
<dbReference type="OrthoDB" id="9779968at2"/>
<dbReference type="PROSITE" id="PS51318">
    <property type="entry name" value="TAT"/>
    <property type="match status" value="1"/>
</dbReference>
<comment type="caution">
    <text evidence="2">The sequence shown here is derived from an EMBL/GenBank/DDBJ whole genome shotgun (WGS) entry which is preliminary data.</text>
</comment>
<dbReference type="InterPro" id="IPR006311">
    <property type="entry name" value="TAT_signal"/>
</dbReference>
<name>A0A5C6S6Z3_9RHOB</name>
<dbReference type="AlphaFoldDB" id="A0A5C6S6Z3"/>
<sequence length="394" mass="42078">MDRRRFLNAALGAACSIAAVPAVTPMSFASVPGEKRFVAIVLRGAMDGLDVVQPYGDPMLRKLRRTISLGPENGAIDLDGFNALHPALAPLMPMWRAGELGFAQAVSTPYRDKRSHFDGQDILEAGTANGRTADGRQADGWLNRLLPLIPGAAFETGYAVGTDELAILQGDAPYSSWAPRTQMSLSSQAQILLSQLYEPDAPFHSAAETALRINAEEAAARMGRPDDPVSGPVEALAGFAAARLNAETRIAAFSLTGWDTHRGQVRTMVKPMEHLATALQVLKRDLGRNWENTVVMAMTEFGRTVRENGTGGTDHGTGGLMVMSGGAIRGGKVLGAWPGLDESDLYAGRDLKPVMDVRAYAGSAIADLFGLSNSAVEQVIFPGLDLKDRPRLLL</sequence>
<reference evidence="2 3" key="1">
    <citation type="submission" date="2019-08" db="EMBL/GenBank/DDBJ databases">
        <authorList>
            <person name="Ye J."/>
        </authorList>
    </citation>
    <scope>NUCLEOTIDE SEQUENCE [LARGE SCALE GENOMIC DNA]</scope>
    <source>
        <strain evidence="2 3">TK008</strain>
    </source>
</reference>
<dbReference type="EMBL" id="VOPL01000002">
    <property type="protein sequence ID" value="TXB70097.1"/>
    <property type="molecule type" value="Genomic_DNA"/>
</dbReference>
<protein>
    <submittedName>
        <fullName evidence="2">DUF1501 domain-containing protein</fullName>
    </submittedName>
</protein>
<gene>
    <name evidence="2" type="ORF">FQV27_06845</name>
</gene>